<proteinExistence type="predicted"/>
<sequence length="120" mass="13686">MLPNLIVLTISGWHNLSNLLWVIRLTGLEDLTSYRCSEMEQIVNLDNEIDLNGGEENSIGATKWAFPSLRRLCLRDLRSLRVFGVSFVSPSLEVRHVMDCPKMEALPFGKEMAVRKLKKI</sequence>
<gene>
    <name evidence="1" type="primary">RPS2</name>
    <name evidence="1" type="ORF">MA16_Dca000448</name>
</gene>
<evidence type="ECO:0000313" key="1">
    <source>
        <dbReference type="EMBL" id="PKU79104.1"/>
    </source>
</evidence>
<protein>
    <submittedName>
        <fullName evidence="1">Disease resistance protein RPS2</fullName>
    </submittedName>
</protein>
<dbReference type="Proteomes" id="UP000233837">
    <property type="component" value="Unassembled WGS sequence"/>
</dbReference>
<dbReference type="Gene3D" id="3.80.10.10">
    <property type="entry name" value="Ribonuclease Inhibitor"/>
    <property type="match status" value="1"/>
</dbReference>
<keyword evidence="2" id="KW-1185">Reference proteome</keyword>
<reference evidence="1 2" key="1">
    <citation type="journal article" date="2016" name="Sci. Rep.">
        <title>The Dendrobium catenatum Lindl. genome sequence provides insights into polysaccharide synthase, floral development and adaptive evolution.</title>
        <authorList>
            <person name="Zhang G.Q."/>
            <person name="Xu Q."/>
            <person name="Bian C."/>
            <person name="Tsai W.C."/>
            <person name="Yeh C.M."/>
            <person name="Liu K.W."/>
            <person name="Yoshida K."/>
            <person name="Zhang L.S."/>
            <person name="Chang S.B."/>
            <person name="Chen F."/>
            <person name="Shi Y."/>
            <person name="Su Y.Y."/>
            <person name="Zhang Y.Q."/>
            <person name="Chen L.J."/>
            <person name="Yin Y."/>
            <person name="Lin M."/>
            <person name="Huang H."/>
            <person name="Deng H."/>
            <person name="Wang Z.W."/>
            <person name="Zhu S.L."/>
            <person name="Zhao X."/>
            <person name="Deng C."/>
            <person name="Niu S.C."/>
            <person name="Huang J."/>
            <person name="Wang M."/>
            <person name="Liu G.H."/>
            <person name="Yang H.J."/>
            <person name="Xiao X.J."/>
            <person name="Hsiao Y.Y."/>
            <person name="Wu W.L."/>
            <person name="Chen Y.Y."/>
            <person name="Mitsuda N."/>
            <person name="Ohme-Takagi M."/>
            <person name="Luo Y.B."/>
            <person name="Van de Peer Y."/>
            <person name="Liu Z.J."/>
        </authorList>
    </citation>
    <scope>NUCLEOTIDE SEQUENCE [LARGE SCALE GENOMIC DNA]</scope>
    <source>
        <tissue evidence="1">The whole plant</tissue>
    </source>
</reference>
<evidence type="ECO:0000313" key="2">
    <source>
        <dbReference type="Proteomes" id="UP000233837"/>
    </source>
</evidence>
<dbReference type="AlphaFoldDB" id="A0A2I0WTW3"/>
<dbReference type="EMBL" id="KZ502442">
    <property type="protein sequence ID" value="PKU79104.1"/>
    <property type="molecule type" value="Genomic_DNA"/>
</dbReference>
<reference evidence="1 2" key="2">
    <citation type="journal article" date="2017" name="Nature">
        <title>The Apostasia genome and the evolution of orchids.</title>
        <authorList>
            <person name="Zhang G.Q."/>
            <person name="Liu K.W."/>
            <person name="Li Z."/>
            <person name="Lohaus R."/>
            <person name="Hsiao Y.Y."/>
            <person name="Niu S.C."/>
            <person name="Wang J.Y."/>
            <person name="Lin Y.C."/>
            <person name="Xu Q."/>
            <person name="Chen L.J."/>
            <person name="Yoshida K."/>
            <person name="Fujiwara S."/>
            <person name="Wang Z.W."/>
            <person name="Zhang Y.Q."/>
            <person name="Mitsuda N."/>
            <person name="Wang M."/>
            <person name="Liu G.H."/>
            <person name="Pecoraro L."/>
            <person name="Huang H.X."/>
            <person name="Xiao X.J."/>
            <person name="Lin M."/>
            <person name="Wu X.Y."/>
            <person name="Wu W.L."/>
            <person name="Chen Y.Y."/>
            <person name="Chang S.B."/>
            <person name="Sakamoto S."/>
            <person name="Ohme-Takagi M."/>
            <person name="Yagi M."/>
            <person name="Zeng S.J."/>
            <person name="Shen C.Y."/>
            <person name="Yeh C.M."/>
            <person name="Luo Y.B."/>
            <person name="Tsai W.C."/>
            <person name="Van de Peer Y."/>
            <person name="Liu Z.J."/>
        </authorList>
    </citation>
    <scope>NUCLEOTIDE SEQUENCE [LARGE SCALE GENOMIC DNA]</scope>
    <source>
        <tissue evidence="1">The whole plant</tissue>
    </source>
</reference>
<name>A0A2I0WTW3_9ASPA</name>
<organism evidence="1 2">
    <name type="scientific">Dendrobium catenatum</name>
    <dbReference type="NCBI Taxonomy" id="906689"/>
    <lineage>
        <taxon>Eukaryota</taxon>
        <taxon>Viridiplantae</taxon>
        <taxon>Streptophyta</taxon>
        <taxon>Embryophyta</taxon>
        <taxon>Tracheophyta</taxon>
        <taxon>Spermatophyta</taxon>
        <taxon>Magnoliopsida</taxon>
        <taxon>Liliopsida</taxon>
        <taxon>Asparagales</taxon>
        <taxon>Orchidaceae</taxon>
        <taxon>Epidendroideae</taxon>
        <taxon>Malaxideae</taxon>
        <taxon>Dendrobiinae</taxon>
        <taxon>Dendrobium</taxon>
    </lineage>
</organism>
<accession>A0A2I0WTW3</accession>
<dbReference type="InterPro" id="IPR032675">
    <property type="entry name" value="LRR_dom_sf"/>
</dbReference>